<comment type="caution">
    <text evidence="1">The sequence shown here is derived from an EMBL/GenBank/DDBJ whole genome shotgun (WGS) entry which is preliminary data.</text>
</comment>
<evidence type="ECO:0000313" key="1">
    <source>
        <dbReference type="EMBL" id="THV55838.1"/>
    </source>
</evidence>
<gene>
    <name evidence="1" type="ORF">BGAL_0003g00800</name>
</gene>
<dbReference type="Proteomes" id="UP000308671">
    <property type="component" value="Unassembled WGS sequence"/>
</dbReference>
<dbReference type="OrthoDB" id="3493618at2759"/>
<keyword evidence="2" id="KW-1185">Reference proteome</keyword>
<accession>A0A4S8RCK5</accession>
<dbReference type="EMBL" id="PQXL01000003">
    <property type="protein sequence ID" value="THV55838.1"/>
    <property type="molecule type" value="Genomic_DNA"/>
</dbReference>
<sequence length="172" mass="19573">MSNQQANTQTAAIHFPPEANYVEETKTITVTFNTNRDWVQGPEDPIIKQISQYSLNIRKMIFIIEFPETTDPLRLPHITERIGLIVAAINLADLQNPSNGVEMTEVSVHLREYKFKQLNCVVPLEDLCMDYTLKISVNGGPYLDNFNTKLGVQLAKQFKKYIGKFAELARAE</sequence>
<protein>
    <submittedName>
        <fullName evidence="1">Uncharacterized protein</fullName>
    </submittedName>
</protein>
<dbReference type="AlphaFoldDB" id="A0A4S8RCK5"/>
<name>A0A4S8RCK5_9HELO</name>
<evidence type="ECO:0000313" key="2">
    <source>
        <dbReference type="Proteomes" id="UP000308671"/>
    </source>
</evidence>
<proteinExistence type="predicted"/>
<organism evidence="1 2">
    <name type="scientific">Botrytis galanthina</name>
    <dbReference type="NCBI Taxonomy" id="278940"/>
    <lineage>
        <taxon>Eukaryota</taxon>
        <taxon>Fungi</taxon>
        <taxon>Dikarya</taxon>
        <taxon>Ascomycota</taxon>
        <taxon>Pezizomycotina</taxon>
        <taxon>Leotiomycetes</taxon>
        <taxon>Helotiales</taxon>
        <taxon>Sclerotiniaceae</taxon>
        <taxon>Botrytis</taxon>
    </lineage>
</organism>
<reference evidence="1 2" key="1">
    <citation type="submission" date="2017-12" db="EMBL/GenBank/DDBJ databases">
        <title>Comparative genomics of Botrytis spp.</title>
        <authorList>
            <person name="Valero-Jimenez C.A."/>
            <person name="Tapia P."/>
            <person name="Veloso J."/>
            <person name="Silva-Moreno E."/>
            <person name="Staats M."/>
            <person name="Valdes J.H."/>
            <person name="Van Kan J.A.L."/>
        </authorList>
    </citation>
    <scope>NUCLEOTIDE SEQUENCE [LARGE SCALE GENOMIC DNA]</scope>
    <source>
        <strain evidence="1 2">MUCL435</strain>
    </source>
</reference>